<proteinExistence type="predicted"/>
<dbReference type="GO" id="GO:0007059">
    <property type="term" value="P:chromosome segregation"/>
    <property type="evidence" value="ECO:0007669"/>
    <property type="project" value="TreeGrafter"/>
</dbReference>
<dbReference type="GO" id="GO:0000212">
    <property type="term" value="P:meiotic spindle organization"/>
    <property type="evidence" value="ECO:0007669"/>
    <property type="project" value="InterPro"/>
</dbReference>
<dbReference type="PANTHER" id="PTHR35768:SF1">
    <property type="entry name" value="PROTEIN MULTIPOLAR SPINDLE 1"/>
    <property type="match status" value="1"/>
</dbReference>
<protein>
    <recommendedName>
        <fullName evidence="4">Protein MULTIPOLAR SPINDLE 1</fullName>
    </recommendedName>
</protein>
<dbReference type="SUPFAM" id="SSF48371">
    <property type="entry name" value="ARM repeat"/>
    <property type="match status" value="1"/>
</dbReference>
<evidence type="ECO:0008006" key="4">
    <source>
        <dbReference type="Google" id="ProtNLM"/>
    </source>
</evidence>
<sequence length="468" mass="53982">MAILRSKLLQQPPDPSSVPSESDAQRWKRKAKDRKRELLLLKEDLKELEDGTQFDLFPQNASCKCYFFDNLGKLSPKRLGNGCDRRVHEVLRRRFLRQVRMKERRRKSDDSVRRRRVLDLNSEAEIEQLRTSVDFLVELCDSVSPVRVHYFGFLLLLTYRLSNIFLPILVSVFNVFQFVLQVGDTSFTNLSHQAVDFILDSLKNLLSTEKNIELIEGIVSSLITRLVKRMCTALRRDDLCDSGSDAHFYVQHLIRVLGSEPYIGQRTLLSVSQRISVIADSLLSMDPFDDAFPNMHSSMFMLMQLIEFLISQYIQTWSNDGGFEKKIKLAYEDKWKMTCDDDNAGLFEEWVRSVLQARKALEVLESRNGLYVLYMDRVTGELAKQVSQVSSLRTLDPDILDNLDWGGPVKQGIQPDTSKESWDTLVAVIVDEKTNNLGHPSHARRLGIHMKRMGRFGQRGRHRSLSAY</sequence>
<accession>A0A834YNI3</accession>
<reference evidence="2 3" key="1">
    <citation type="submission" date="2020-04" db="EMBL/GenBank/DDBJ databases">
        <title>Plant Genome Project.</title>
        <authorList>
            <person name="Zhang R.-G."/>
        </authorList>
    </citation>
    <scope>NUCLEOTIDE SEQUENCE [LARGE SCALE GENOMIC DNA]</scope>
    <source>
        <strain evidence="2">YNK0</strain>
        <tissue evidence="2">Leaf</tissue>
    </source>
</reference>
<dbReference type="GO" id="GO:0007140">
    <property type="term" value="P:male meiotic nuclear division"/>
    <property type="evidence" value="ECO:0007669"/>
    <property type="project" value="TreeGrafter"/>
</dbReference>
<gene>
    <name evidence="2" type="ORF">HHK36_025935</name>
</gene>
<dbReference type="PANTHER" id="PTHR35768">
    <property type="entry name" value="PROTEIN MULTIPOLAR SPINDLE 1"/>
    <property type="match status" value="1"/>
</dbReference>
<organism evidence="2 3">
    <name type="scientific">Tetracentron sinense</name>
    <name type="common">Spur-leaf</name>
    <dbReference type="NCBI Taxonomy" id="13715"/>
    <lineage>
        <taxon>Eukaryota</taxon>
        <taxon>Viridiplantae</taxon>
        <taxon>Streptophyta</taxon>
        <taxon>Embryophyta</taxon>
        <taxon>Tracheophyta</taxon>
        <taxon>Spermatophyta</taxon>
        <taxon>Magnoliopsida</taxon>
        <taxon>Trochodendrales</taxon>
        <taxon>Trochodendraceae</taxon>
        <taxon>Tetracentron</taxon>
    </lineage>
</organism>
<dbReference type="GO" id="GO:0042138">
    <property type="term" value="P:meiotic DNA double-strand break formation"/>
    <property type="evidence" value="ECO:0007669"/>
    <property type="project" value="InterPro"/>
</dbReference>
<dbReference type="Proteomes" id="UP000655225">
    <property type="component" value="Unassembled WGS sequence"/>
</dbReference>
<evidence type="ECO:0000256" key="1">
    <source>
        <dbReference type="SAM" id="MobiDB-lite"/>
    </source>
</evidence>
<evidence type="ECO:0000313" key="3">
    <source>
        <dbReference type="Proteomes" id="UP000655225"/>
    </source>
</evidence>
<feature type="region of interest" description="Disordered" evidence="1">
    <location>
        <begin position="1"/>
        <end position="30"/>
    </location>
</feature>
<comment type="caution">
    <text evidence="2">The sequence shown here is derived from an EMBL/GenBank/DDBJ whole genome shotgun (WGS) entry which is preliminary data.</text>
</comment>
<keyword evidence="3" id="KW-1185">Reference proteome</keyword>
<dbReference type="InterPro" id="IPR037500">
    <property type="entry name" value="Msp1"/>
</dbReference>
<dbReference type="EMBL" id="JABCRI010000019">
    <property type="protein sequence ID" value="KAF8389242.1"/>
    <property type="molecule type" value="Genomic_DNA"/>
</dbReference>
<dbReference type="OMA" id="IARMCTP"/>
<dbReference type="AlphaFoldDB" id="A0A834YNI3"/>
<name>A0A834YNI3_TETSI</name>
<evidence type="ECO:0000313" key="2">
    <source>
        <dbReference type="EMBL" id="KAF8389242.1"/>
    </source>
</evidence>
<dbReference type="OrthoDB" id="1913471at2759"/>
<dbReference type="InterPro" id="IPR016024">
    <property type="entry name" value="ARM-type_fold"/>
</dbReference>